<dbReference type="AlphaFoldDB" id="A0A497F6X6"/>
<protein>
    <recommendedName>
        <fullName evidence="1">NurA domain-containing protein</fullName>
    </recommendedName>
</protein>
<dbReference type="EMBL" id="QMRA01000019">
    <property type="protein sequence ID" value="RLE54690.1"/>
    <property type="molecule type" value="Genomic_DNA"/>
</dbReference>
<sequence>MKLLMEDFEVIVEELSRMFKGKVEAPQWTLTGELITNPYPVIRDRGKIIRGIPIRIENFHKLEVRKHSRKVLSIDASLKILFDCGTFQIALAKVSCSIWMGRQRIYEAEPNIRAKLVRSRLEAMEFLFNIEVESAISAASRLSRGDYCILDRPLIAIPAYKEGTRRILDRLCEHFHMKGVRLIGITKASKLEVNTGESLLGYLLHKSSDLLADSAWYYYPIFRLRQYPKWYLGAITIVKFAPDTDHIFRVDVNRRDVIESNVIGEYLSEIAYLQDPATPGYPYPLKSCHDEAKIGKQELAYLRLTFLESLNPSLRSRFISNLKSTSFKEEKLWEK</sequence>
<dbReference type="Pfam" id="PF09376">
    <property type="entry name" value="NurA"/>
    <property type="match status" value="1"/>
</dbReference>
<dbReference type="Proteomes" id="UP000269499">
    <property type="component" value="Unassembled WGS sequence"/>
</dbReference>
<dbReference type="SMART" id="SM00933">
    <property type="entry name" value="NurA"/>
    <property type="match status" value="1"/>
</dbReference>
<dbReference type="InterPro" id="IPR018977">
    <property type="entry name" value="NurA_domain"/>
</dbReference>
<reference evidence="2 3" key="1">
    <citation type="submission" date="2018-06" db="EMBL/GenBank/DDBJ databases">
        <title>Extensive metabolic versatility and redundancy in microbially diverse, dynamic hydrothermal sediments.</title>
        <authorList>
            <person name="Dombrowski N."/>
            <person name="Teske A."/>
            <person name="Baker B.J."/>
        </authorList>
    </citation>
    <scope>NUCLEOTIDE SEQUENCE [LARGE SCALE GENOMIC DNA]</scope>
    <source>
        <strain evidence="2">B20_G2</strain>
    </source>
</reference>
<accession>A0A497F6X6</accession>
<proteinExistence type="predicted"/>
<feature type="domain" description="NurA" evidence="1">
    <location>
        <begin position="69"/>
        <end position="294"/>
    </location>
</feature>
<evidence type="ECO:0000313" key="2">
    <source>
        <dbReference type="EMBL" id="RLE54690.1"/>
    </source>
</evidence>
<gene>
    <name evidence="2" type="ORF">DRJ26_01640</name>
</gene>
<comment type="caution">
    <text evidence="2">The sequence shown here is derived from an EMBL/GenBank/DDBJ whole genome shotgun (WGS) entry which is preliminary data.</text>
</comment>
<name>A0A497F6X6_9CREN</name>
<evidence type="ECO:0000259" key="1">
    <source>
        <dbReference type="SMART" id="SM00933"/>
    </source>
</evidence>
<evidence type="ECO:0000313" key="3">
    <source>
        <dbReference type="Proteomes" id="UP000269499"/>
    </source>
</evidence>
<organism evidence="2 3">
    <name type="scientific">Thermoproteota archaeon</name>
    <dbReference type="NCBI Taxonomy" id="2056631"/>
    <lineage>
        <taxon>Archaea</taxon>
        <taxon>Thermoproteota</taxon>
    </lineage>
</organism>